<evidence type="ECO:0000313" key="4">
    <source>
        <dbReference type="Proteomes" id="UP000785783"/>
    </source>
</evidence>
<dbReference type="Pfam" id="PF20789">
    <property type="entry name" value="4HBT_3C"/>
    <property type="match status" value="1"/>
</dbReference>
<sequence length="263" mass="29499">MDSYTEMMAAFLASGPNEYTADLPETWKQGRTAFGGITSALLLAAILNDHGDLPPLRTMQINFIGPAMDTLSVRHKLLRQGKNNATFSGELDSVAGAGTHGFFTFGVERALDIEMDYPIKEVEKRPEEIEPYELGNAAPNFLFNFDRRWVSGPKFFEQSDDPDMLLWTRLTDAQSWDKGLLPLVVLADAPPAAFGALSGVRALSSMNWTINFLTDDFTTQDGWWLMRSATRFIRDGYSSQLIQVWNSEGRRVMDSMQHVAIFQ</sequence>
<evidence type="ECO:0000259" key="2">
    <source>
        <dbReference type="Pfam" id="PF20789"/>
    </source>
</evidence>
<proteinExistence type="predicted"/>
<dbReference type="Proteomes" id="UP000785783">
    <property type="component" value="Unassembled WGS sequence"/>
</dbReference>
<dbReference type="InterPro" id="IPR049449">
    <property type="entry name" value="TesB_ACOT8-like_N"/>
</dbReference>
<dbReference type="Pfam" id="PF13622">
    <property type="entry name" value="4HBT_3"/>
    <property type="match status" value="1"/>
</dbReference>
<dbReference type="InterPro" id="IPR042171">
    <property type="entry name" value="Acyl-CoA_hotdog"/>
</dbReference>
<dbReference type="Gene3D" id="2.40.160.210">
    <property type="entry name" value="Acyl-CoA thioesterase, double hotdog domain"/>
    <property type="match status" value="1"/>
</dbReference>
<dbReference type="EMBL" id="JADHOK010000003">
    <property type="protein sequence ID" value="MBL6761184.1"/>
    <property type="molecule type" value="Genomic_DNA"/>
</dbReference>
<dbReference type="AlphaFoldDB" id="A0A937HFC5"/>
<dbReference type="InterPro" id="IPR029069">
    <property type="entry name" value="HotDog_dom_sf"/>
</dbReference>
<feature type="domain" description="Acyl-CoA thioesterase-like N-terminal HotDog" evidence="1">
    <location>
        <begin position="23"/>
        <end position="92"/>
    </location>
</feature>
<gene>
    <name evidence="3" type="ORF">ISQ19_00630</name>
</gene>
<name>A0A937HFC5_9PROT</name>
<dbReference type="SUPFAM" id="SSF54637">
    <property type="entry name" value="Thioesterase/thiol ester dehydrase-isomerase"/>
    <property type="match status" value="2"/>
</dbReference>
<dbReference type="InterPro" id="IPR049450">
    <property type="entry name" value="ACOT8-like_C"/>
</dbReference>
<evidence type="ECO:0000259" key="1">
    <source>
        <dbReference type="Pfam" id="PF13622"/>
    </source>
</evidence>
<comment type="caution">
    <text evidence="3">The sequence shown here is derived from an EMBL/GenBank/DDBJ whole genome shotgun (WGS) entry which is preliminary data.</text>
</comment>
<accession>A0A937HFC5</accession>
<reference evidence="3" key="1">
    <citation type="submission" date="2020-10" db="EMBL/GenBank/DDBJ databases">
        <title>Microbiome of the Black Sea water column analyzed by genome centric metagenomics.</title>
        <authorList>
            <person name="Cabello-Yeves P.J."/>
            <person name="Callieri C."/>
            <person name="Picazo A."/>
            <person name="Mehrshad M."/>
            <person name="Haro-Moreno J.M."/>
            <person name="Roda-Garcia J."/>
            <person name="Dzembekova N."/>
            <person name="Slabakova V."/>
            <person name="Slabakova N."/>
            <person name="Moncheva S."/>
            <person name="Rodriguez-Valera F."/>
        </authorList>
    </citation>
    <scope>NUCLEOTIDE SEQUENCE</scope>
    <source>
        <strain evidence="3">BS307-5m-G5</strain>
    </source>
</reference>
<protein>
    <submittedName>
        <fullName evidence="3">Thioesterase family protein</fullName>
    </submittedName>
</protein>
<organism evidence="3 4">
    <name type="scientific">PS1 clade bacterium</name>
    <dbReference type="NCBI Taxonomy" id="2175152"/>
    <lineage>
        <taxon>Bacteria</taxon>
        <taxon>Pseudomonadati</taxon>
        <taxon>Pseudomonadota</taxon>
        <taxon>Alphaproteobacteria</taxon>
        <taxon>PS1 clade</taxon>
    </lineage>
</organism>
<evidence type="ECO:0000313" key="3">
    <source>
        <dbReference type="EMBL" id="MBL6761184.1"/>
    </source>
</evidence>
<feature type="domain" description="Acyl-CoA thioesterase-like C-terminal" evidence="2">
    <location>
        <begin position="130"/>
        <end position="260"/>
    </location>
</feature>